<keyword evidence="2" id="KW-0812">Transmembrane</keyword>
<feature type="compositionally biased region" description="Acidic residues" evidence="1">
    <location>
        <begin position="59"/>
        <end position="70"/>
    </location>
</feature>
<proteinExistence type="predicted"/>
<organism evidence="3 4">
    <name type="scientific">Oikopleura dioica</name>
    <name type="common">Tunicate</name>
    <dbReference type="NCBI Taxonomy" id="34765"/>
    <lineage>
        <taxon>Eukaryota</taxon>
        <taxon>Metazoa</taxon>
        <taxon>Chordata</taxon>
        <taxon>Tunicata</taxon>
        <taxon>Appendicularia</taxon>
        <taxon>Copelata</taxon>
        <taxon>Oikopleuridae</taxon>
        <taxon>Oikopleura</taxon>
    </lineage>
</organism>
<feature type="transmembrane region" description="Helical" evidence="2">
    <location>
        <begin position="22"/>
        <end position="45"/>
    </location>
</feature>
<evidence type="ECO:0000256" key="1">
    <source>
        <dbReference type="SAM" id="MobiDB-lite"/>
    </source>
</evidence>
<sequence length="83" mass="9276">MDERVQTVEQVDAATEEIPNDAIGFFILWGFVFTLIFLGIVLESIKKYQAKKKSKETDPESSAEEAPVEVEEVELQAVASTEI</sequence>
<name>A0ABN7RZM1_OIKDI</name>
<evidence type="ECO:0000256" key="2">
    <source>
        <dbReference type="SAM" id="Phobius"/>
    </source>
</evidence>
<dbReference type="Proteomes" id="UP001158576">
    <property type="component" value="Chromosome PAR"/>
</dbReference>
<keyword evidence="2" id="KW-1133">Transmembrane helix</keyword>
<dbReference type="EMBL" id="OU015568">
    <property type="protein sequence ID" value="CAG5084897.1"/>
    <property type="molecule type" value="Genomic_DNA"/>
</dbReference>
<keyword evidence="4" id="KW-1185">Reference proteome</keyword>
<evidence type="ECO:0000313" key="4">
    <source>
        <dbReference type="Proteomes" id="UP001158576"/>
    </source>
</evidence>
<keyword evidence="2" id="KW-0472">Membrane</keyword>
<reference evidence="3 4" key="1">
    <citation type="submission" date="2021-04" db="EMBL/GenBank/DDBJ databases">
        <authorList>
            <person name="Bliznina A."/>
        </authorList>
    </citation>
    <scope>NUCLEOTIDE SEQUENCE [LARGE SCALE GENOMIC DNA]</scope>
</reference>
<protein>
    <submittedName>
        <fullName evidence="3">Oidioi.mRNA.OKI2018_I69.PAR.g10764.t1.cds</fullName>
    </submittedName>
</protein>
<accession>A0ABN7RZM1</accession>
<gene>
    <name evidence="3" type="ORF">OKIOD_LOCUS2322</name>
</gene>
<feature type="region of interest" description="Disordered" evidence="1">
    <location>
        <begin position="51"/>
        <end position="70"/>
    </location>
</feature>
<evidence type="ECO:0000313" key="3">
    <source>
        <dbReference type="EMBL" id="CAG5084897.1"/>
    </source>
</evidence>